<dbReference type="GO" id="GO:0006402">
    <property type="term" value="P:mRNA catabolic process"/>
    <property type="evidence" value="ECO:0007669"/>
    <property type="project" value="InterPro"/>
</dbReference>
<dbReference type="NCBIfam" id="NF001995">
    <property type="entry name" value="PRK00794.1-1"/>
    <property type="match status" value="1"/>
</dbReference>
<organism evidence="5 6">
    <name type="scientific">Fulvimarina manganoxydans</name>
    <dbReference type="NCBI Taxonomy" id="937218"/>
    <lineage>
        <taxon>Bacteria</taxon>
        <taxon>Pseudomonadati</taxon>
        <taxon>Pseudomonadota</taxon>
        <taxon>Alphaproteobacteria</taxon>
        <taxon>Hyphomicrobiales</taxon>
        <taxon>Aurantimonadaceae</taxon>
        <taxon>Fulvimarina</taxon>
    </lineage>
</organism>
<keyword evidence="3 4" id="KW-0694">RNA-binding</keyword>
<evidence type="ECO:0000256" key="4">
    <source>
        <dbReference type="HAMAP-Rule" id="MF_00783"/>
    </source>
</evidence>
<dbReference type="Pfam" id="PF07378">
    <property type="entry name" value="FlbT"/>
    <property type="match status" value="1"/>
</dbReference>
<evidence type="ECO:0000313" key="5">
    <source>
        <dbReference type="EMBL" id="SMC73164.1"/>
    </source>
</evidence>
<dbReference type="STRING" id="937218.SAMN06297251_106174"/>
<comment type="similarity">
    <text evidence="4">Belongs to the FlbT family.</text>
</comment>
<keyword evidence="5" id="KW-0282">Flagellum</keyword>
<reference evidence="5 6" key="1">
    <citation type="submission" date="2017-04" db="EMBL/GenBank/DDBJ databases">
        <authorList>
            <person name="Afonso C.L."/>
            <person name="Miller P.J."/>
            <person name="Scott M.A."/>
            <person name="Spackman E."/>
            <person name="Goraichik I."/>
            <person name="Dimitrov K.M."/>
            <person name="Suarez D.L."/>
            <person name="Swayne D.E."/>
        </authorList>
    </citation>
    <scope>NUCLEOTIDE SEQUENCE [LARGE SCALE GENOMIC DNA]</scope>
    <source>
        <strain evidence="5 6">CGMCC 1.10972</strain>
    </source>
</reference>
<keyword evidence="2 4" id="KW-1005">Bacterial flagellum biogenesis</keyword>
<dbReference type="GO" id="GO:0044781">
    <property type="term" value="P:bacterial-type flagellum organization"/>
    <property type="evidence" value="ECO:0007669"/>
    <property type="project" value="UniProtKB-KW"/>
</dbReference>
<accession>A0A1W2BJU9</accession>
<protein>
    <recommendedName>
        <fullName evidence="4">Probable flagellum biosynthesis repressor protein FlbT</fullName>
    </recommendedName>
</protein>
<dbReference type="InterPro" id="IPR009967">
    <property type="entry name" value="Flagellum_FlbT"/>
</dbReference>
<dbReference type="AlphaFoldDB" id="A0A1W2BJU9"/>
<evidence type="ECO:0000256" key="3">
    <source>
        <dbReference type="ARBA" id="ARBA00022884"/>
    </source>
</evidence>
<dbReference type="OrthoDB" id="7932924at2"/>
<name>A0A1W2BJU9_9HYPH</name>
<gene>
    <name evidence="4" type="primary">flbT</name>
    <name evidence="5" type="ORF">SAMN06297251_106174</name>
</gene>
<evidence type="ECO:0000256" key="1">
    <source>
        <dbReference type="ARBA" id="ARBA00022491"/>
    </source>
</evidence>
<dbReference type="PIRSF" id="PIRSF009533">
    <property type="entry name" value="FlbT"/>
    <property type="match status" value="1"/>
</dbReference>
<keyword evidence="5" id="KW-0966">Cell projection</keyword>
<evidence type="ECO:0000313" key="6">
    <source>
        <dbReference type="Proteomes" id="UP000192656"/>
    </source>
</evidence>
<sequence>MATLRISLRAGERIFINGAVLKVDRKTTLEFLNDVTFLLESHVMQAEQATTPLRQLYFIVQMMLMDPANSDAPRDLFAKSLPAMLKTYSNRDILSGLLELEELIGRGRAFEALKRLRVLIPIEDTILGKEDDNVRSLPQMDRSERQLAVGGMS</sequence>
<keyword evidence="1 4" id="KW-0678">Repressor</keyword>
<dbReference type="Proteomes" id="UP000192656">
    <property type="component" value="Unassembled WGS sequence"/>
</dbReference>
<dbReference type="GO" id="GO:1902209">
    <property type="term" value="P:negative regulation of bacterial-type flagellum assembly"/>
    <property type="evidence" value="ECO:0007669"/>
    <property type="project" value="UniProtKB-UniRule"/>
</dbReference>
<keyword evidence="6" id="KW-1185">Reference proteome</keyword>
<proteinExistence type="inferred from homology"/>
<dbReference type="GO" id="GO:0048027">
    <property type="term" value="F:mRNA 5'-UTR binding"/>
    <property type="evidence" value="ECO:0007669"/>
    <property type="project" value="UniProtKB-UniRule"/>
</dbReference>
<comment type="function">
    <text evidence="4">Has a post-transcriptional repressor function in flagellum biogenesis. Associates with the 5'-UTR of fljK mRNA and promotes its degradation.</text>
</comment>
<evidence type="ECO:0000256" key="2">
    <source>
        <dbReference type="ARBA" id="ARBA00022795"/>
    </source>
</evidence>
<dbReference type="HAMAP" id="MF_00783">
    <property type="entry name" value="FlbT"/>
    <property type="match status" value="1"/>
</dbReference>
<keyword evidence="5" id="KW-0969">Cilium</keyword>
<dbReference type="EMBL" id="FWXR01000006">
    <property type="protein sequence ID" value="SMC73164.1"/>
    <property type="molecule type" value="Genomic_DNA"/>
</dbReference>